<feature type="compositionally biased region" description="Gly residues" evidence="1">
    <location>
        <begin position="158"/>
        <end position="170"/>
    </location>
</feature>
<gene>
    <name evidence="3" type="ORF">RHGRI_007131</name>
</gene>
<feature type="domain" description="Protein ENHANCED DISEASE RESISTANCE 2 C-terminal" evidence="2">
    <location>
        <begin position="2"/>
        <end position="36"/>
    </location>
</feature>
<dbReference type="InterPro" id="IPR009769">
    <property type="entry name" value="EDR2_C"/>
</dbReference>
<dbReference type="Pfam" id="PF07059">
    <property type="entry name" value="EDR2_C"/>
    <property type="match status" value="1"/>
</dbReference>
<reference evidence="3" key="1">
    <citation type="submission" date="2020-08" db="EMBL/GenBank/DDBJ databases">
        <title>Plant Genome Project.</title>
        <authorList>
            <person name="Zhang R.-G."/>
        </authorList>
    </citation>
    <scope>NUCLEOTIDE SEQUENCE</scope>
    <source>
        <strain evidence="3">WSP0</strain>
        <tissue evidence="3">Leaf</tissue>
    </source>
</reference>
<dbReference type="PANTHER" id="PTHR34676">
    <property type="entry name" value="DUF4219 DOMAIN-CONTAINING PROTEIN-RELATED"/>
    <property type="match status" value="1"/>
</dbReference>
<dbReference type="EMBL" id="JACTNZ010000003">
    <property type="protein sequence ID" value="KAG5556760.1"/>
    <property type="molecule type" value="Genomic_DNA"/>
</dbReference>
<dbReference type="AlphaFoldDB" id="A0AAV6KWF3"/>
<name>A0AAV6KWF3_9ERIC</name>
<evidence type="ECO:0000313" key="4">
    <source>
        <dbReference type="Proteomes" id="UP000823749"/>
    </source>
</evidence>
<protein>
    <recommendedName>
        <fullName evidence="2">Protein ENHANCED DISEASE RESISTANCE 2 C-terminal domain-containing protein</fullName>
    </recommendedName>
</protein>
<evidence type="ECO:0000313" key="3">
    <source>
        <dbReference type="EMBL" id="KAG5556760.1"/>
    </source>
</evidence>
<proteinExistence type="predicted"/>
<keyword evidence="4" id="KW-1185">Reference proteome</keyword>
<dbReference type="PANTHER" id="PTHR34676:SF8">
    <property type="entry name" value="TRANSMEMBRANE PROTEIN"/>
    <property type="match status" value="1"/>
</dbReference>
<feature type="compositionally biased region" description="Acidic residues" evidence="1">
    <location>
        <begin position="171"/>
        <end position="183"/>
    </location>
</feature>
<organism evidence="3 4">
    <name type="scientific">Rhododendron griersonianum</name>
    <dbReference type="NCBI Taxonomy" id="479676"/>
    <lineage>
        <taxon>Eukaryota</taxon>
        <taxon>Viridiplantae</taxon>
        <taxon>Streptophyta</taxon>
        <taxon>Embryophyta</taxon>
        <taxon>Tracheophyta</taxon>
        <taxon>Spermatophyta</taxon>
        <taxon>Magnoliopsida</taxon>
        <taxon>eudicotyledons</taxon>
        <taxon>Gunneridae</taxon>
        <taxon>Pentapetalae</taxon>
        <taxon>asterids</taxon>
        <taxon>Ericales</taxon>
        <taxon>Ericaceae</taxon>
        <taxon>Ericoideae</taxon>
        <taxon>Rhodoreae</taxon>
        <taxon>Rhododendron</taxon>
    </lineage>
</organism>
<evidence type="ECO:0000256" key="1">
    <source>
        <dbReference type="SAM" id="MobiDB-lite"/>
    </source>
</evidence>
<feature type="region of interest" description="Disordered" evidence="1">
    <location>
        <begin position="158"/>
        <end position="183"/>
    </location>
</feature>
<dbReference type="Pfam" id="PF14223">
    <property type="entry name" value="Retrotran_gag_2"/>
    <property type="match status" value="1"/>
</dbReference>
<evidence type="ECO:0000259" key="2">
    <source>
        <dbReference type="Pfam" id="PF07059"/>
    </source>
</evidence>
<comment type="caution">
    <text evidence="3">The sequence shown here is derived from an EMBL/GenBank/DDBJ whole genome shotgun (WGS) entry which is preliminary data.</text>
</comment>
<accession>A0AAV6KWF3</accession>
<dbReference type="Proteomes" id="UP000823749">
    <property type="component" value="Chromosome 3"/>
</dbReference>
<sequence>MGYETAVTVDTGFVVEAQAEELPERLFGAVKVCQMEMSAATVMDRVDREITGFGVEISPEAERVNNRALDFLFVAIDINEHRKIANCEIAKEAWDILVTCHEGTDVVKQSKRQRLTTEFETIKMQEEETFNQFYSKLIAIVNSCENLDTVDGVGFAGGEEAGEGRAGVGGEEYDDQEEADGEK</sequence>